<dbReference type="Gene3D" id="3.40.50.410">
    <property type="entry name" value="von Willebrand factor, type A domain"/>
    <property type="match status" value="1"/>
</dbReference>
<feature type="region of interest" description="Disordered" evidence="2">
    <location>
        <begin position="325"/>
        <end position="389"/>
    </location>
</feature>
<dbReference type="EMBL" id="UIDG01000355">
    <property type="protein sequence ID" value="SUS07346.1"/>
    <property type="molecule type" value="Genomic_DNA"/>
</dbReference>
<dbReference type="InterPro" id="IPR036465">
    <property type="entry name" value="vWFA_dom_sf"/>
</dbReference>
<organism evidence="5">
    <name type="scientific">metagenome</name>
    <dbReference type="NCBI Taxonomy" id="256318"/>
    <lineage>
        <taxon>unclassified sequences</taxon>
        <taxon>metagenomes</taxon>
    </lineage>
</organism>
<evidence type="ECO:0000256" key="1">
    <source>
        <dbReference type="SAM" id="Coils"/>
    </source>
</evidence>
<name>A0A380TGB4_9ZZZZ</name>
<evidence type="ECO:0000256" key="3">
    <source>
        <dbReference type="SAM" id="Phobius"/>
    </source>
</evidence>
<sequence length="603" mass="63942">MVRQLRIARLDASGFVPTLGDGAASADLHQRLDALIRRHLPEVTASLFAEPAPAADGRMIEWYSDLAGQPVPLTALTSQAYEKARAVLNERLKSLAALADRLPRIDPSAADLAGPLRQALTYPGEESVYVIGGQPVIVFWGHQRQGAVPPPGPVSSVAAAEPIADGAAVVPPAAVAAATTAAGPRRLWPLGLLALLALVGLAGYGLVAFDLMRWPPWGPDYQALLRTAKDEEQTLRSRMAELEANVRDALALCALQARLAAARADEEPLRQQVDALNAQLAAERELCPLKEQLRAARDEGAALTRSLDSVQSKLAKAIASCKRKAELARKKERDEQRRAEAERREAERAARQAEEEAKRQAAKPPVDQPRTPSAAKGLPPCPGERPPEEAPDVAIVLDSSGSMGFPASMTNTDVRSEIARQIMQGVFGPAAGMVMPRQSGPSRLEEAKKGINNVVRSLPQDVDAGLVVLKRCPMADNLGFFSPSQRGALTRQVDSLRPMQGTPLAQGIAQAGEMVDGVKAPGVIVVISDGEDSCGGDPCQAARALKAAKPKVTINVVDIVGSNAARCVAQVTGGQILTPEDGLAFEKTIRKATTEALKPPHCP</sequence>
<keyword evidence="3" id="KW-0472">Membrane</keyword>
<feature type="coiled-coil region" evidence="1">
    <location>
        <begin position="225"/>
        <end position="252"/>
    </location>
</feature>
<evidence type="ECO:0000256" key="2">
    <source>
        <dbReference type="SAM" id="MobiDB-lite"/>
    </source>
</evidence>
<dbReference type="AlphaFoldDB" id="A0A380TGB4"/>
<feature type="transmembrane region" description="Helical" evidence="3">
    <location>
        <begin position="187"/>
        <end position="207"/>
    </location>
</feature>
<keyword evidence="1" id="KW-0175">Coiled coil</keyword>
<gene>
    <name evidence="5" type="ORF">DF3PB_4180002</name>
</gene>
<dbReference type="PROSITE" id="PS50234">
    <property type="entry name" value="VWFA"/>
    <property type="match status" value="1"/>
</dbReference>
<dbReference type="Pfam" id="PF13519">
    <property type="entry name" value="VWA_2"/>
    <property type="match status" value="1"/>
</dbReference>
<dbReference type="SMART" id="SM00327">
    <property type="entry name" value="VWA"/>
    <property type="match status" value="1"/>
</dbReference>
<evidence type="ECO:0000313" key="5">
    <source>
        <dbReference type="EMBL" id="SUS07346.1"/>
    </source>
</evidence>
<feature type="domain" description="VWFA" evidence="4">
    <location>
        <begin position="392"/>
        <end position="559"/>
    </location>
</feature>
<dbReference type="SUPFAM" id="SSF53300">
    <property type="entry name" value="vWA-like"/>
    <property type="match status" value="1"/>
</dbReference>
<reference evidence="5" key="1">
    <citation type="submission" date="2018-07" db="EMBL/GenBank/DDBJ databases">
        <authorList>
            <person name="Quirk P.G."/>
            <person name="Krulwich T.A."/>
        </authorList>
    </citation>
    <scope>NUCLEOTIDE SEQUENCE</scope>
</reference>
<feature type="compositionally biased region" description="Basic and acidic residues" evidence="2">
    <location>
        <begin position="325"/>
        <end position="359"/>
    </location>
</feature>
<evidence type="ECO:0000259" key="4">
    <source>
        <dbReference type="PROSITE" id="PS50234"/>
    </source>
</evidence>
<dbReference type="InterPro" id="IPR002035">
    <property type="entry name" value="VWF_A"/>
</dbReference>
<protein>
    <recommendedName>
        <fullName evidence="4">VWFA domain-containing protein</fullName>
    </recommendedName>
</protein>
<accession>A0A380TGB4</accession>
<keyword evidence="3" id="KW-1133">Transmembrane helix</keyword>
<proteinExistence type="predicted"/>
<keyword evidence="3" id="KW-0812">Transmembrane</keyword>